<reference evidence="2 3" key="1">
    <citation type="submission" date="2016-06" db="EMBL/GenBank/DDBJ databases">
        <title>Genome of Rhinopithecus bieti.</title>
        <authorList>
            <person name="Wu"/>
            <person name="C.-I. and Zhang"/>
            <person name="Y."/>
        </authorList>
    </citation>
    <scope>NUCLEOTIDE SEQUENCE</scope>
</reference>
<accession>A0A2K6L7N3</accession>
<dbReference type="Proteomes" id="UP000233180">
    <property type="component" value="Unassembled WGS sequence"/>
</dbReference>
<proteinExistence type="predicted"/>
<organism evidence="2 3">
    <name type="scientific">Rhinopithecus bieti</name>
    <name type="common">Black snub-nosed monkey</name>
    <name type="synonym">Pygathrix bieti</name>
    <dbReference type="NCBI Taxonomy" id="61621"/>
    <lineage>
        <taxon>Eukaryota</taxon>
        <taxon>Metazoa</taxon>
        <taxon>Chordata</taxon>
        <taxon>Craniata</taxon>
        <taxon>Vertebrata</taxon>
        <taxon>Euteleostomi</taxon>
        <taxon>Mammalia</taxon>
        <taxon>Eutheria</taxon>
        <taxon>Euarchontoglires</taxon>
        <taxon>Primates</taxon>
        <taxon>Haplorrhini</taxon>
        <taxon>Catarrhini</taxon>
        <taxon>Cercopithecidae</taxon>
        <taxon>Colobinae</taxon>
        <taxon>Rhinopithecus</taxon>
    </lineage>
</organism>
<dbReference type="Ensembl" id="ENSRBIT00000043424.1">
    <property type="protein sequence ID" value="ENSRBIP00000019550.1"/>
    <property type="gene ID" value="ENSRBIG00000033775.1"/>
</dbReference>
<reference evidence="2" key="2">
    <citation type="submission" date="2025-08" db="UniProtKB">
        <authorList>
            <consortium name="Ensembl"/>
        </authorList>
    </citation>
    <scope>IDENTIFICATION</scope>
</reference>
<evidence type="ECO:0000256" key="1">
    <source>
        <dbReference type="SAM" id="MobiDB-lite"/>
    </source>
</evidence>
<dbReference type="AlphaFoldDB" id="A0A2K6L7N3"/>
<protein>
    <submittedName>
        <fullName evidence="2">Uncharacterized protein</fullName>
    </submittedName>
</protein>
<evidence type="ECO:0000313" key="2">
    <source>
        <dbReference type="Ensembl" id="ENSRBIP00000019550.1"/>
    </source>
</evidence>
<name>A0A2K6L7N3_RHIBE</name>
<sequence>MEGCCLLGPVPSVPVPRCTLLQPFSIPSFLPLLACPALPWPCQPGGCGKGTTWSQGSLCTCTHPLTCRLLDEQTPEAPSSDSADQRRAILQK</sequence>
<dbReference type="GeneTree" id="ENSGT00910000148673"/>
<reference evidence="2" key="3">
    <citation type="submission" date="2025-09" db="UniProtKB">
        <authorList>
            <consortium name="Ensembl"/>
        </authorList>
    </citation>
    <scope>IDENTIFICATION</scope>
</reference>
<evidence type="ECO:0000313" key="3">
    <source>
        <dbReference type="Proteomes" id="UP000233180"/>
    </source>
</evidence>
<feature type="compositionally biased region" description="Basic and acidic residues" evidence="1">
    <location>
        <begin position="83"/>
        <end position="92"/>
    </location>
</feature>
<feature type="region of interest" description="Disordered" evidence="1">
    <location>
        <begin position="73"/>
        <end position="92"/>
    </location>
</feature>
<keyword evidence="3" id="KW-1185">Reference proteome</keyword>